<dbReference type="InterPro" id="IPR036942">
    <property type="entry name" value="Beta-barrel_TonB_sf"/>
</dbReference>
<dbReference type="EMBL" id="AKGD01000001">
    <property type="protein sequence ID" value="EIT69917.1"/>
    <property type="molecule type" value="Genomic_DNA"/>
</dbReference>
<evidence type="ECO:0000256" key="8">
    <source>
        <dbReference type="ARBA" id="ARBA00023237"/>
    </source>
</evidence>
<accession>I7ZE02</accession>
<dbReference type="PROSITE" id="PS52016">
    <property type="entry name" value="TONB_DEPENDENT_REC_3"/>
    <property type="match status" value="1"/>
</dbReference>
<proteinExistence type="inferred from homology"/>
<feature type="short sequence motif" description="TonB C-terminal box" evidence="10">
    <location>
        <begin position="728"/>
        <end position="745"/>
    </location>
</feature>
<evidence type="ECO:0000256" key="7">
    <source>
        <dbReference type="ARBA" id="ARBA00023136"/>
    </source>
</evidence>
<keyword evidence="15" id="KW-1185">Reference proteome</keyword>
<evidence type="ECO:0000256" key="4">
    <source>
        <dbReference type="ARBA" id="ARBA00022692"/>
    </source>
</evidence>
<keyword evidence="3 9" id="KW-1134">Transmembrane beta strand</keyword>
<dbReference type="OrthoDB" id="9764669at2"/>
<dbReference type="STRING" id="1172194.WQQ_00540"/>
<organism evidence="14 15">
    <name type="scientific">Hydrocarboniphaga effusa AP103</name>
    <dbReference type="NCBI Taxonomy" id="1172194"/>
    <lineage>
        <taxon>Bacteria</taxon>
        <taxon>Pseudomonadati</taxon>
        <taxon>Pseudomonadota</taxon>
        <taxon>Gammaproteobacteria</taxon>
        <taxon>Nevskiales</taxon>
        <taxon>Nevskiaceae</taxon>
        <taxon>Hydrocarboniphaga</taxon>
    </lineage>
</organism>
<evidence type="ECO:0000259" key="12">
    <source>
        <dbReference type="Pfam" id="PF07715"/>
    </source>
</evidence>
<dbReference type="AlphaFoldDB" id="I7ZE02"/>
<dbReference type="InterPro" id="IPR039426">
    <property type="entry name" value="TonB-dep_rcpt-like"/>
</dbReference>
<reference evidence="14" key="2">
    <citation type="submission" date="2012-05" db="EMBL/GenBank/DDBJ databases">
        <authorList>
            <person name="Park J.-H."/>
            <person name="Zylstra G.J."/>
            <person name="Chae J.-C."/>
        </authorList>
    </citation>
    <scope>NUCLEOTIDE SEQUENCE</scope>
    <source>
        <strain evidence="14">AP103</strain>
    </source>
</reference>
<evidence type="ECO:0000256" key="1">
    <source>
        <dbReference type="ARBA" id="ARBA00004571"/>
    </source>
</evidence>
<keyword evidence="8 9" id="KW-0998">Cell outer membrane</keyword>
<dbReference type="PANTHER" id="PTHR30069:SF29">
    <property type="entry name" value="HEMOGLOBIN AND HEMOGLOBIN-HAPTOGLOBIN-BINDING PROTEIN 1-RELATED"/>
    <property type="match status" value="1"/>
</dbReference>
<dbReference type="GO" id="GO:0044718">
    <property type="term" value="P:siderophore transmembrane transport"/>
    <property type="evidence" value="ECO:0007669"/>
    <property type="project" value="TreeGrafter"/>
</dbReference>
<dbReference type="PROSITE" id="PS01156">
    <property type="entry name" value="TONB_DEPENDENT_REC_2"/>
    <property type="match status" value="1"/>
</dbReference>
<protein>
    <recommendedName>
        <fullName evidence="12">TonB-dependent receptor plug domain-containing protein</fullName>
    </recommendedName>
</protein>
<dbReference type="PATRIC" id="fig|1172194.4.peg.230"/>
<keyword evidence="6" id="KW-0798">TonB box</keyword>
<comment type="subcellular location">
    <subcellularLocation>
        <location evidence="1 9">Cell outer membrane</location>
        <topology evidence="1 9">Multi-pass membrane protein</topology>
    </subcellularLocation>
</comment>
<comment type="caution">
    <text evidence="14">The sequence shown here is derived from an EMBL/GenBank/DDBJ whole genome shotgun (WGS) entry which is preliminary data.</text>
</comment>
<dbReference type="GO" id="GO:0009279">
    <property type="term" value="C:cell outer membrane"/>
    <property type="evidence" value="ECO:0007669"/>
    <property type="project" value="UniProtKB-SubCell"/>
</dbReference>
<evidence type="ECO:0000256" key="5">
    <source>
        <dbReference type="ARBA" id="ARBA00022729"/>
    </source>
</evidence>
<comment type="similarity">
    <text evidence="9">Belongs to the TonB-dependent receptor family.</text>
</comment>
<evidence type="ECO:0000313" key="13">
    <source>
        <dbReference type="EMBL" id="EIT69917.1"/>
    </source>
</evidence>
<evidence type="ECO:0000256" key="9">
    <source>
        <dbReference type="PROSITE-ProRule" id="PRU01360"/>
    </source>
</evidence>
<dbReference type="InterPro" id="IPR037066">
    <property type="entry name" value="Plug_dom_sf"/>
</dbReference>
<dbReference type="InterPro" id="IPR012910">
    <property type="entry name" value="Plug_dom"/>
</dbReference>
<evidence type="ECO:0000256" key="6">
    <source>
        <dbReference type="ARBA" id="ARBA00023077"/>
    </source>
</evidence>
<keyword evidence="5 11" id="KW-0732">Signal</keyword>
<keyword evidence="7 9" id="KW-0472">Membrane</keyword>
<name>I7ZE02_9GAMM</name>
<reference evidence="14 15" key="1">
    <citation type="journal article" date="2012" name="J. Bacteriol.">
        <title>Genome Sequence of n-Alkane-Degrading Hydrocarboniphaga effusa Strain AP103T (ATCC BAA-332T).</title>
        <authorList>
            <person name="Chang H.K."/>
            <person name="Zylstra G.J."/>
            <person name="Chae J.C."/>
        </authorList>
    </citation>
    <scope>NUCLEOTIDE SEQUENCE [LARGE SCALE GENOMIC DNA]</scope>
    <source>
        <strain evidence="14 15">AP103</strain>
    </source>
</reference>
<evidence type="ECO:0000313" key="15">
    <source>
        <dbReference type="Proteomes" id="UP000003704"/>
    </source>
</evidence>
<evidence type="ECO:0000256" key="2">
    <source>
        <dbReference type="ARBA" id="ARBA00022448"/>
    </source>
</evidence>
<dbReference type="Gene3D" id="2.170.130.10">
    <property type="entry name" value="TonB-dependent receptor, plug domain"/>
    <property type="match status" value="1"/>
</dbReference>
<feature type="signal peptide" evidence="11">
    <location>
        <begin position="1"/>
        <end position="30"/>
    </location>
</feature>
<dbReference type="EMBL" id="AKGD01000001">
    <property type="protein sequence ID" value="EIT70104.1"/>
    <property type="molecule type" value="Genomic_DNA"/>
</dbReference>
<keyword evidence="2 9" id="KW-0813">Transport</keyword>
<gene>
    <name evidence="13" type="ORF">WQQ_00540</name>
    <name evidence="14" type="ORF">WQQ_02410</name>
</gene>
<dbReference type="Proteomes" id="UP000003704">
    <property type="component" value="Unassembled WGS sequence"/>
</dbReference>
<dbReference type="Gene3D" id="2.40.170.20">
    <property type="entry name" value="TonB-dependent receptor, beta-barrel domain"/>
    <property type="match status" value="1"/>
</dbReference>
<keyword evidence="4 9" id="KW-0812">Transmembrane</keyword>
<dbReference type="Pfam" id="PF07715">
    <property type="entry name" value="Plug"/>
    <property type="match status" value="1"/>
</dbReference>
<dbReference type="InterPro" id="IPR010917">
    <property type="entry name" value="TonB_rcpt_CS"/>
</dbReference>
<dbReference type="GO" id="GO:0015344">
    <property type="term" value="F:siderophore uptake transmembrane transporter activity"/>
    <property type="evidence" value="ECO:0007669"/>
    <property type="project" value="TreeGrafter"/>
</dbReference>
<evidence type="ECO:0000313" key="14">
    <source>
        <dbReference type="EMBL" id="EIT70104.1"/>
    </source>
</evidence>
<evidence type="ECO:0000256" key="11">
    <source>
        <dbReference type="SAM" id="SignalP"/>
    </source>
</evidence>
<dbReference type="RefSeq" id="WP_007183200.1">
    <property type="nucleotide sequence ID" value="NZ_AKGD01000001.1"/>
</dbReference>
<feature type="domain" description="TonB-dependent receptor plug" evidence="12">
    <location>
        <begin position="85"/>
        <end position="191"/>
    </location>
</feature>
<feature type="chain" id="PRO_5007674413" description="TonB-dependent receptor plug domain-containing protein" evidence="11">
    <location>
        <begin position="31"/>
        <end position="745"/>
    </location>
</feature>
<dbReference type="PANTHER" id="PTHR30069">
    <property type="entry name" value="TONB-DEPENDENT OUTER MEMBRANE RECEPTOR"/>
    <property type="match status" value="1"/>
</dbReference>
<evidence type="ECO:0000256" key="3">
    <source>
        <dbReference type="ARBA" id="ARBA00022452"/>
    </source>
</evidence>
<sequence>MSAIHVRVPFRRALLSLAVGATICSLPAQAQDAVAPAAVDLLVAQAGAGAAVIEAAQAAVAVSAVEEVEVLGHERVTAVAQDLKQFGNQVQVISAEQIEAGGYTNMAELAQGLIAGAYVGYSPDEGEFTIRLDGGGDRDTLVTLDDVPLYDRGPGVEDIWGSTLIDPHMIESVEVFRGGQSLYFGSNAGVGLVSIRTKKPDGTQKGEMGFSYGSFNTREIWGNYSFPLTASGKHSVMFYGGRLDTDGPTIFSRESQTDNHLAAGGITDYSNSRDDIGVKYLWKIDSSSQLLANLQYVQIDFQDTFPNTTIYGPTKSKMPLFNLSYNKTWSSAVRTDITASYRKPELINTKFLPEICRIEAGCQSPGNPSTTIEWGHWTGRLEPQTQRGIGINAIPAGFEEMIVTALNHVSFTPSVGATLGAQSTNYRDASDARVRIDDDIVSSNALIADLHLTPTFSPGTNLSIAGRVENEKSFGTKTIGKFGLHQNLPGSTFVRVNGGNSFSLPRTNELYSNTDTMVGNPDLKPEKTKTLNYGAGANLRFGEAQVQVEIGGFATDITDRIQSTSGLTPNTRYNTDAVTEIRGMVADVQVQLASNWLLSANYTQQKAEVEGTHRQIDATPEWFATGQLRYTTSDRRYQFNLLPRLQGRTITNGPIASVPAYNWGDWFVLNATAQYWAGEGREHRLQLRLENILDEDYSNRGLFGNLQYASAGVRREVLPTDPEYYYPYAFQAKPRSVFFTYSYEF</sequence>
<dbReference type="SUPFAM" id="SSF56935">
    <property type="entry name" value="Porins"/>
    <property type="match status" value="1"/>
</dbReference>
<evidence type="ECO:0000256" key="10">
    <source>
        <dbReference type="PROSITE-ProRule" id="PRU10144"/>
    </source>
</evidence>